<comment type="caution">
    <text evidence="2">The sequence shown here is derived from an EMBL/GenBank/DDBJ whole genome shotgun (WGS) entry which is preliminary data.</text>
</comment>
<keyword evidence="3" id="KW-1185">Reference proteome</keyword>
<dbReference type="SUPFAM" id="SSF55729">
    <property type="entry name" value="Acyl-CoA N-acyltransferases (Nat)"/>
    <property type="match status" value="1"/>
</dbReference>
<reference evidence="2 3" key="1">
    <citation type="submission" date="2019-12" db="EMBL/GenBank/DDBJ databases">
        <title>Genome sequence of Streptomyces bambusae.</title>
        <authorList>
            <person name="Bansal K."/>
            <person name="Choksket S."/>
            <person name="Korpole S."/>
            <person name="Patil P.B."/>
        </authorList>
    </citation>
    <scope>NUCLEOTIDE SEQUENCE [LARGE SCALE GENOMIC DNA]</scope>
    <source>
        <strain evidence="2 3">SK60</strain>
    </source>
</reference>
<organism evidence="2 3">
    <name type="scientific">Streptomyces bambusae</name>
    <dbReference type="NCBI Taxonomy" id="1550616"/>
    <lineage>
        <taxon>Bacteria</taxon>
        <taxon>Bacillati</taxon>
        <taxon>Actinomycetota</taxon>
        <taxon>Actinomycetes</taxon>
        <taxon>Kitasatosporales</taxon>
        <taxon>Streptomycetaceae</taxon>
        <taxon>Streptomyces</taxon>
    </lineage>
</organism>
<dbReference type="InterPro" id="IPR016181">
    <property type="entry name" value="Acyl_CoA_acyltransferase"/>
</dbReference>
<evidence type="ECO:0000259" key="1">
    <source>
        <dbReference type="PROSITE" id="PS51186"/>
    </source>
</evidence>
<dbReference type="PANTHER" id="PTHR43792:SF16">
    <property type="entry name" value="N-ACETYLTRANSFERASE DOMAIN-CONTAINING PROTEIN"/>
    <property type="match status" value="1"/>
</dbReference>
<dbReference type="Gene3D" id="3.40.630.30">
    <property type="match status" value="1"/>
</dbReference>
<evidence type="ECO:0000313" key="3">
    <source>
        <dbReference type="Proteomes" id="UP000812013"/>
    </source>
</evidence>
<dbReference type="Pfam" id="PF13302">
    <property type="entry name" value="Acetyltransf_3"/>
    <property type="match status" value="1"/>
</dbReference>
<protein>
    <submittedName>
        <fullName evidence="2">GNAT family N-acetyltransferase</fullName>
    </submittedName>
</protein>
<dbReference type="InterPro" id="IPR051531">
    <property type="entry name" value="N-acetyltransferase"/>
</dbReference>
<name>A0ABS6YZZ6_9ACTN</name>
<accession>A0ABS6YZZ6</accession>
<dbReference type="Proteomes" id="UP000812013">
    <property type="component" value="Unassembled WGS sequence"/>
</dbReference>
<dbReference type="PANTHER" id="PTHR43792">
    <property type="entry name" value="GNAT FAMILY, PUTATIVE (AFU_ORTHOLOGUE AFUA_3G00765)-RELATED-RELATED"/>
    <property type="match status" value="1"/>
</dbReference>
<dbReference type="EMBL" id="WTFF01000012">
    <property type="protein sequence ID" value="MBW5481037.1"/>
    <property type="molecule type" value="Genomic_DNA"/>
</dbReference>
<gene>
    <name evidence="2" type="ORF">GPJ59_03805</name>
</gene>
<proteinExistence type="predicted"/>
<evidence type="ECO:0000313" key="2">
    <source>
        <dbReference type="EMBL" id="MBW5481037.1"/>
    </source>
</evidence>
<feature type="domain" description="N-acetyltransferase" evidence="1">
    <location>
        <begin position="2"/>
        <end position="155"/>
    </location>
</feature>
<sequence length="162" mass="17733">MTALRALALADALAVRRIYSGASVTYLMRPEMTEPEAEQYVIRIQEWAAADPIVQYVLGVDVGGDLVGVVKLDRRPNAHGRVSYVFREDTWGRGYATGAVQQLITFAFTTAAFESLGAKHHPDNPASGRVLTKAGFTRLRADDGFVHYQLEHAYPAAEGNVP</sequence>
<dbReference type="RefSeq" id="WP_219664917.1">
    <property type="nucleotide sequence ID" value="NZ_WTFF01000012.1"/>
</dbReference>
<dbReference type="InterPro" id="IPR000182">
    <property type="entry name" value="GNAT_dom"/>
</dbReference>
<dbReference type="PROSITE" id="PS51186">
    <property type="entry name" value="GNAT"/>
    <property type="match status" value="1"/>
</dbReference>